<proteinExistence type="inferred from homology"/>
<dbReference type="PANTHER" id="PTHR33343">
    <property type="entry name" value="54S RIBOSOMAL PROTEIN BL35M"/>
    <property type="match status" value="1"/>
</dbReference>
<dbReference type="PROSITE" id="PS00936">
    <property type="entry name" value="RIBOSOMAL_L35"/>
    <property type="match status" value="1"/>
</dbReference>
<dbReference type="STRING" id="525254.HMPREF0072_0656"/>
<dbReference type="HOGENOM" id="CLU_169643_1_1_9"/>
<accession>C2BE86</accession>
<feature type="compositionally biased region" description="Basic residues" evidence="7">
    <location>
        <begin position="9"/>
        <end position="21"/>
    </location>
</feature>
<dbReference type="HAMAP" id="MF_00514">
    <property type="entry name" value="Ribosomal_bL35"/>
    <property type="match status" value="1"/>
</dbReference>
<sequence>MMKKENKMAKNKIKTKRAAAKRFKVTGSGKIMRRKAYKGHLTAKKSPNRKRRLRKPAEVSQTVYKNVKKLIGA</sequence>
<keyword evidence="2 5" id="KW-0689">Ribosomal protein</keyword>
<dbReference type="PRINTS" id="PR00064">
    <property type="entry name" value="RIBOSOMALL35"/>
</dbReference>
<evidence type="ECO:0000256" key="7">
    <source>
        <dbReference type="SAM" id="MobiDB-lite"/>
    </source>
</evidence>
<organism evidence="8 9">
    <name type="scientific">Anaerococcus lactolyticus ATCC 51172</name>
    <dbReference type="NCBI Taxonomy" id="525254"/>
    <lineage>
        <taxon>Bacteria</taxon>
        <taxon>Bacillati</taxon>
        <taxon>Bacillota</taxon>
        <taxon>Tissierellia</taxon>
        <taxon>Tissierellales</taxon>
        <taxon>Peptoniphilaceae</taxon>
        <taxon>Anaerococcus</taxon>
    </lineage>
</organism>
<dbReference type="Pfam" id="PF01632">
    <property type="entry name" value="Ribosomal_L35p"/>
    <property type="match status" value="1"/>
</dbReference>
<evidence type="ECO:0000256" key="4">
    <source>
        <dbReference type="ARBA" id="ARBA00071664"/>
    </source>
</evidence>
<dbReference type="AlphaFoldDB" id="C2BE86"/>
<comment type="caution">
    <text evidence="8">The sequence shown here is derived from an EMBL/GenBank/DDBJ whole genome shotgun (WGS) entry which is preliminary data.</text>
</comment>
<dbReference type="FunFam" id="4.10.410.60:FF:000001">
    <property type="entry name" value="50S ribosomal protein L35"/>
    <property type="match status" value="1"/>
</dbReference>
<protein>
    <recommendedName>
        <fullName evidence="4 5">Large ribosomal subunit protein bL35</fullName>
    </recommendedName>
</protein>
<gene>
    <name evidence="5 8" type="primary">rpmI</name>
    <name evidence="8" type="ORF">HMPREF0072_0656</name>
</gene>
<dbReference type="SUPFAM" id="SSF143034">
    <property type="entry name" value="L35p-like"/>
    <property type="match status" value="1"/>
</dbReference>
<evidence type="ECO:0000256" key="2">
    <source>
        <dbReference type="ARBA" id="ARBA00022980"/>
    </source>
</evidence>
<evidence type="ECO:0000313" key="9">
    <source>
        <dbReference type="Proteomes" id="UP000005984"/>
    </source>
</evidence>
<dbReference type="InterPro" id="IPR018265">
    <property type="entry name" value="Ribosomal_bL35_CS"/>
</dbReference>
<feature type="region of interest" description="Disordered" evidence="7">
    <location>
        <begin position="1"/>
        <end position="21"/>
    </location>
</feature>
<dbReference type="GO" id="GO:0006412">
    <property type="term" value="P:translation"/>
    <property type="evidence" value="ECO:0007669"/>
    <property type="project" value="UniProtKB-UniRule"/>
</dbReference>
<dbReference type="GO" id="GO:0022625">
    <property type="term" value="C:cytosolic large ribosomal subunit"/>
    <property type="evidence" value="ECO:0007669"/>
    <property type="project" value="TreeGrafter"/>
</dbReference>
<name>C2BE86_9FIRM</name>
<evidence type="ECO:0000256" key="3">
    <source>
        <dbReference type="ARBA" id="ARBA00023274"/>
    </source>
</evidence>
<dbReference type="EMBL" id="ABYO01000189">
    <property type="protein sequence ID" value="EEI86728.1"/>
    <property type="molecule type" value="Genomic_DNA"/>
</dbReference>
<comment type="similarity">
    <text evidence="1 5 6">Belongs to the bacterial ribosomal protein bL35 family.</text>
</comment>
<dbReference type="Gene3D" id="4.10.410.60">
    <property type="match status" value="1"/>
</dbReference>
<keyword evidence="9" id="KW-1185">Reference proteome</keyword>
<evidence type="ECO:0000256" key="6">
    <source>
        <dbReference type="RuleBase" id="RU000568"/>
    </source>
</evidence>
<keyword evidence="3 5" id="KW-0687">Ribonucleoprotein</keyword>
<dbReference type="NCBIfam" id="TIGR00001">
    <property type="entry name" value="rpmI_bact"/>
    <property type="match status" value="1"/>
</dbReference>
<evidence type="ECO:0000256" key="5">
    <source>
        <dbReference type="HAMAP-Rule" id="MF_00514"/>
    </source>
</evidence>
<dbReference type="Proteomes" id="UP000005984">
    <property type="component" value="Unassembled WGS sequence"/>
</dbReference>
<dbReference type="InterPro" id="IPR037229">
    <property type="entry name" value="Ribosomal_bL35_sf"/>
</dbReference>
<dbReference type="InterPro" id="IPR001706">
    <property type="entry name" value="Ribosomal_bL35"/>
</dbReference>
<dbReference type="PANTHER" id="PTHR33343:SF1">
    <property type="entry name" value="LARGE RIBOSOMAL SUBUNIT PROTEIN BL35M"/>
    <property type="match status" value="1"/>
</dbReference>
<dbReference type="InterPro" id="IPR021137">
    <property type="entry name" value="Ribosomal_bL35-like"/>
</dbReference>
<evidence type="ECO:0000256" key="1">
    <source>
        <dbReference type="ARBA" id="ARBA00006598"/>
    </source>
</evidence>
<dbReference type="eggNOG" id="COG0291">
    <property type="taxonomic scope" value="Bacteria"/>
</dbReference>
<dbReference type="GO" id="GO:0003735">
    <property type="term" value="F:structural constituent of ribosome"/>
    <property type="evidence" value="ECO:0007669"/>
    <property type="project" value="InterPro"/>
</dbReference>
<evidence type="ECO:0000313" key="8">
    <source>
        <dbReference type="EMBL" id="EEI86728.1"/>
    </source>
</evidence>
<reference evidence="8 9" key="1">
    <citation type="submission" date="2008-10" db="EMBL/GenBank/DDBJ databases">
        <authorList>
            <person name="Qin X."/>
            <person name="Bachman B."/>
            <person name="Battles P."/>
            <person name="Bell A."/>
            <person name="Bess C."/>
            <person name="Bickham C."/>
            <person name="Chaboub L."/>
            <person name="Chen D."/>
            <person name="Coyle M."/>
            <person name="Deiros D.R."/>
            <person name="Dinh H."/>
            <person name="Forbes L."/>
            <person name="Fowler G."/>
            <person name="Francisco L."/>
            <person name="Fu Q."/>
            <person name="Gubbala S."/>
            <person name="Hale W."/>
            <person name="Han Y."/>
            <person name="Hemphill L."/>
            <person name="Highlander S.K."/>
            <person name="Hirani K."/>
            <person name="Hogues M."/>
            <person name="Jackson L."/>
            <person name="Jakkamsetti A."/>
            <person name="Javaid M."/>
            <person name="Jiang H."/>
            <person name="Korchina V."/>
            <person name="Kovar C."/>
            <person name="Lara F."/>
            <person name="Lee S."/>
            <person name="Mata R."/>
            <person name="Mathew T."/>
            <person name="Moen C."/>
            <person name="Morales K."/>
            <person name="Munidasa M."/>
            <person name="Nazareth L."/>
            <person name="Ngo R."/>
            <person name="Nguyen L."/>
            <person name="Okwuonu G."/>
            <person name="Ongeri F."/>
            <person name="Patil S."/>
            <person name="Petrosino J."/>
            <person name="Pham C."/>
            <person name="Pham P."/>
            <person name="Pu L.-L."/>
            <person name="Puazo M."/>
            <person name="Raj R."/>
            <person name="Reid J."/>
            <person name="Rouhana J."/>
            <person name="Saada N."/>
            <person name="Shang Y."/>
            <person name="Simmons D."/>
            <person name="Thornton R."/>
            <person name="Warren J."/>
            <person name="Weissenberger G."/>
            <person name="Zhang J."/>
            <person name="Zhang L."/>
            <person name="Zhou C."/>
            <person name="Zhu D."/>
            <person name="Muzny D."/>
            <person name="Worley K."/>
            <person name="Gibbs R."/>
        </authorList>
    </citation>
    <scope>NUCLEOTIDE SEQUENCE [LARGE SCALE GENOMIC DNA]</scope>
    <source>
        <strain evidence="8 9">ATCC 51172</strain>
    </source>
</reference>